<dbReference type="AlphaFoldDB" id="A0A1X7VI74"/>
<keyword evidence="6" id="KW-0862">Zinc</keyword>
<evidence type="ECO:0000256" key="5">
    <source>
        <dbReference type="ARBA" id="ARBA00023136"/>
    </source>
</evidence>
<feature type="binding site" evidence="6">
    <location>
        <position position="294"/>
    </location>
    <ligand>
        <name>Zn(2+)</name>
        <dbReference type="ChEBI" id="CHEBI:29105"/>
    </ligand>
</feature>
<dbReference type="EnsemblMetazoa" id="Aqu2.1.40046_001">
    <property type="protein sequence ID" value="Aqu2.1.40046_001"/>
    <property type="gene ID" value="Aqu2.1.40046"/>
</dbReference>
<keyword evidence="3 8" id="KW-0812">Transmembrane</keyword>
<feature type="transmembrane region" description="Helical" evidence="8">
    <location>
        <begin position="249"/>
        <end position="271"/>
    </location>
</feature>
<evidence type="ECO:0000256" key="1">
    <source>
        <dbReference type="ARBA" id="ARBA00004141"/>
    </source>
</evidence>
<feature type="transmembrane region" description="Helical" evidence="8">
    <location>
        <begin position="292"/>
        <end position="309"/>
    </location>
</feature>
<dbReference type="InParanoid" id="A0A1X7VI74"/>
<feature type="transmembrane region" description="Helical" evidence="8">
    <location>
        <begin position="191"/>
        <end position="212"/>
    </location>
</feature>
<evidence type="ECO:0000256" key="3">
    <source>
        <dbReference type="ARBA" id="ARBA00022692"/>
    </source>
</evidence>
<dbReference type="eggNOG" id="KOG0748">
    <property type="taxonomic scope" value="Eukaryota"/>
</dbReference>
<feature type="transmembrane region" description="Helical" evidence="8">
    <location>
        <begin position="219"/>
        <end position="237"/>
    </location>
</feature>
<feature type="compositionally biased region" description="Low complexity" evidence="7">
    <location>
        <begin position="11"/>
        <end position="20"/>
    </location>
</feature>
<keyword evidence="4 8" id="KW-1133">Transmembrane helix</keyword>
<dbReference type="FunCoup" id="A0A1X7VI74">
    <property type="interactions" value="868"/>
</dbReference>
<proteinExistence type="inferred from homology"/>
<dbReference type="GO" id="GO:0005886">
    <property type="term" value="C:plasma membrane"/>
    <property type="evidence" value="ECO:0007669"/>
    <property type="project" value="TreeGrafter"/>
</dbReference>
<dbReference type="GO" id="GO:0038023">
    <property type="term" value="F:signaling receptor activity"/>
    <property type="evidence" value="ECO:0007669"/>
    <property type="project" value="TreeGrafter"/>
</dbReference>
<feature type="binding site" evidence="6">
    <location>
        <position position="290"/>
    </location>
    <ligand>
        <name>Zn(2+)</name>
        <dbReference type="ChEBI" id="CHEBI:29105"/>
    </ligand>
</feature>
<evidence type="ECO:0000313" key="9">
    <source>
        <dbReference type="EnsemblMetazoa" id="Aqu2.1.40046_001"/>
    </source>
</evidence>
<protein>
    <submittedName>
        <fullName evidence="9">Uncharacterized protein</fullName>
    </submittedName>
</protein>
<feature type="transmembrane region" description="Helical" evidence="8">
    <location>
        <begin position="80"/>
        <end position="101"/>
    </location>
</feature>
<name>A0A1X7VI74_AMPQE</name>
<dbReference type="OrthoDB" id="5585746at2759"/>
<dbReference type="PANTHER" id="PTHR20855">
    <property type="entry name" value="ADIPOR/PROGESTIN RECEPTOR-RELATED"/>
    <property type="match status" value="1"/>
</dbReference>
<evidence type="ECO:0000256" key="8">
    <source>
        <dbReference type="SAM" id="Phobius"/>
    </source>
</evidence>
<dbReference type="OMA" id="WRTFRVC"/>
<keyword evidence="5 8" id="KW-0472">Membrane</keyword>
<comment type="similarity">
    <text evidence="2">Belongs to the ADIPOR family.</text>
</comment>
<dbReference type="GO" id="GO:0046872">
    <property type="term" value="F:metal ion binding"/>
    <property type="evidence" value="ECO:0007669"/>
    <property type="project" value="UniProtKB-KW"/>
</dbReference>
<evidence type="ECO:0000256" key="7">
    <source>
        <dbReference type="SAM" id="MobiDB-lite"/>
    </source>
</evidence>
<reference evidence="9" key="1">
    <citation type="submission" date="2017-05" db="UniProtKB">
        <authorList>
            <consortium name="EnsemblMetazoa"/>
        </authorList>
    </citation>
    <scope>IDENTIFICATION</scope>
</reference>
<keyword evidence="6" id="KW-0479">Metal-binding</keyword>
<comment type="subcellular location">
    <subcellularLocation>
        <location evidence="1">Membrane</location>
        <topology evidence="1">Multi-pass membrane protein</topology>
    </subcellularLocation>
</comment>
<evidence type="ECO:0000256" key="2">
    <source>
        <dbReference type="ARBA" id="ARBA00007018"/>
    </source>
</evidence>
<dbReference type="Pfam" id="PF03006">
    <property type="entry name" value="HlyIII"/>
    <property type="match status" value="1"/>
</dbReference>
<dbReference type="InterPro" id="IPR004254">
    <property type="entry name" value="AdipoR/HlyIII-related"/>
</dbReference>
<dbReference type="GO" id="GO:0033211">
    <property type="term" value="P:adiponectin-activated signaling pathway"/>
    <property type="evidence" value="ECO:0007669"/>
    <property type="project" value="TreeGrafter"/>
</dbReference>
<dbReference type="STRING" id="400682.A0A1X7VI74"/>
<feature type="transmembrane region" description="Helical" evidence="8">
    <location>
        <begin position="121"/>
        <end position="141"/>
    </location>
</feature>
<evidence type="ECO:0000256" key="4">
    <source>
        <dbReference type="ARBA" id="ARBA00022989"/>
    </source>
</evidence>
<dbReference type="PANTHER" id="PTHR20855:SF52">
    <property type="entry name" value="ADIPONECTIN RECEPTOR PROTEIN"/>
    <property type="match status" value="1"/>
</dbReference>
<accession>A0A1X7VI74</accession>
<feature type="transmembrane region" description="Helical" evidence="8">
    <location>
        <begin position="153"/>
        <end position="171"/>
    </location>
</feature>
<sequence>MDATRKREAVSTSPSPSCSSGLNSVVPGVTGVSKNWKSVSFESLPLWLRDNEFLLTSHRPPMGSIFHCIKTIFAIHTQTWNIWTHLLGFLLFLGLTMSVFLFRDNITHLFEENVTISELPLHEQAIVSLFFIAAMICLFCSTTYHTLSNHSEWYYTFFCQLDYAGIALLIAGSNIPAYYYSFYCRPISRTFHIVMIAILCAACITFSLCKVFHKHSHRLLRFIVFASFGFYGGVPTLQLFVEKGPVEPYWSYLLGLGLMAALYTGGAILYVTRIPERLYPGLFDVYAHSHQLFHICVILAALVHYYNLINMIKNRFLLDDCVSVL</sequence>
<organism evidence="9">
    <name type="scientific">Amphimedon queenslandica</name>
    <name type="common">Sponge</name>
    <dbReference type="NCBI Taxonomy" id="400682"/>
    <lineage>
        <taxon>Eukaryota</taxon>
        <taxon>Metazoa</taxon>
        <taxon>Porifera</taxon>
        <taxon>Demospongiae</taxon>
        <taxon>Heteroscleromorpha</taxon>
        <taxon>Haplosclerida</taxon>
        <taxon>Niphatidae</taxon>
        <taxon>Amphimedon</taxon>
    </lineage>
</organism>
<feature type="binding site" evidence="6">
    <location>
        <position position="145"/>
    </location>
    <ligand>
        <name>Zn(2+)</name>
        <dbReference type="ChEBI" id="CHEBI:29105"/>
    </ligand>
</feature>
<evidence type="ECO:0000256" key="6">
    <source>
        <dbReference type="PIRSR" id="PIRSR604254-1"/>
    </source>
</evidence>
<feature type="region of interest" description="Disordered" evidence="7">
    <location>
        <begin position="1"/>
        <end position="22"/>
    </location>
</feature>